<name>A0A830EYD3_9EURY</name>
<protein>
    <submittedName>
        <fullName evidence="1">Uncharacterized protein</fullName>
    </submittedName>
</protein>
<dbReference type="RefSeq" id="WP_188884206.1">
    <property type="nucleotide sequence ID" value="NZ_BMPF01000005.1"/>
</dbReference>
<dbReference type="AlphaFoldDB" id="A0A830EYD3"/>
<dbReference type="Proteomes" id="UP000628840">
    <property type="component" value="Unassembled WGS sequence"/>
</dbReference>
<comment type="caution">
    <text evidence="1">The sequence shown here is derived from an EMBL/GenBank/DDBJ whole genome shotgun (WGS) entry which is preliminary data.</text>
</comment>
<sequence>MLSPAEQDFVDSIVEIGDRVLDQDTLPFMVEEGLPVENLTAITGDDDVDEVLEGLKQKELVHIEPRKETIRYTDTQSDGFDLANWGHTRFKTVDRRYVHFTERLRALYEE</sequence>
<keyword evidence="2" id="KW-1185">Reference proteome</keyword>
<organism evidence="1 2">
    <name type="scientific">Halarchaeum grantii</name>
    <dbReference type="NCBI Taxonomy" id="1193105"/>
    <lineage>
        <taxon>Archaea</taxon>
        <taxon>Methanobacteriati</taxon>
        <taxon>Methanobacteriota</taxon>
        <taxon>Stenosarchaea group</taxon>
        <taxon>Halobacteria</taxon>
        <taxon>Halobacteriales</taxon>
        <taxon>Halobacteriaceae</taxon>
    </lineage>
</organism>
<gene>
    <name evidence="1" type="ORF">GCM10009037_26940</name>
</gene>
<evidence type="ECO:0000313" key="2">
    <source>
        <dbReference type="Proteomes" id="UP000628840"/>
    </source>
</evidence>
<proteinExistence type="predicted"/>
<dbReference type="OrthoDB" id="320835at2157"/>
<evidence type="ECO:0000313" key="1">
    <source>
        <dbReference type="EMBL" id="GGL42026.1"/>
    </source>
</evidence>
<dbReference type="EMBL" id="BMPF01000005">
    <property type="protein sequence ID" value="GGL42026.1"/>
    <property type="molecule type" value="Genomic_DNA"/>
</dbReference>
<accession>A0A830EYD3</accession>
<reference evidence="1 2" key="1">
    <citation type="journal article" date="2019" name="Int. J. Syst. Evol. Microbiol.">
        <title>The Global Catalogue of Microorganisms (GCM) 10K type strain sequencing project: providing services to taxonomists for standard genome sequencing and annotation.</title>
        <authorList>
            <consortium name="The Broad Institute Genomics Platform"/>
            <consortium name="The Broad Institute Genome Sequencing Center for Infectious Disease"/>
            <person name="Wu L."/>
            <person name="Ma J."/>
        </authorList>
    </citation>
    <scope>NUCLEOTIDE SEQUENCE [LARGE SCALE GENOMIC DNA]</scope>
    <source>
        <strain evidence="1 2">JCM 19585</strain>
    </source>
</reference>